<keyword evidence="3 5" id="KW-0378">Hydrolase</keyword>
<dbReference type="AlphaFoldDB" id="A0A6B0YUG7"/>
<dbReference type="PANTHER" id="PTHR45953:SF1">
    <property type="entry name" value="IDURONATE 2-SULFATASE"/>
    <property type="match status" value="1"/>
</dbReference>
<feature type="domain" description="Sulfatase N-terminal" evidence="4">
    <location>
        <begin position="37"/>
        <end position="378"/>
    </location>
</feature>
<dbReference type="GO" id="GO:0016740">
    <property type="term" value="F:transferase activity"/>
    <property type="evidence" value="ECO:0007669"/>
    <property type="project" value="UniProtKB-KW"/>
</dbReference>
<name>A0A6B0YUG7_9CHLR</name>
<dbReference type="InterPro" id="IPR017850">
    <property type="entry name" value="Alkaline_phosphatase_core_sf"/>
</dbReference>
<dbReference type="GO" id="GO:0008484">
    <property type="term" value="F:sulfuric ester hydrolase activity"/>
    <property type="evidence" value="ECO:0007669"/>
    <property type="project" value="TreeGrafter"/>
</dbReference>
<sequence>MVFDKDWALHPDRALLLSPGNFRLTVSPNGVMHMSSPNILFLMTDQMQGRVLEPDNPCRTPNLDRLAAGGVRFRRAYTPNAVCSPARASLMTGLLPHNHGVLFVEHTVETDQARLRTPYLHWADQLTAAGYDTGYFGKWHVERSNNLARFGWQAQGALLDNPDWDAASFSLERHLDGPPGYRPNRFYGVCDLPAGQRAMGKTTGAALAYLDAVLAASAPWCCFVSFTEPRDPFYCHQDAFARYDVDSIPLQPNVRHDLSGQPNLYKRAAQVWRDWTDREHREAAACYYASINEIDRQFGRLLDRVERAGQLENTIVVMTSDHGELLGAHGLYCKNIGAFEEIYNIPLLMAGPGVAAATLSDARVGLHDLGQTLLELVGAPPLENIDGSSFAPLLAGPHSASACQQGYAEYYGGRYILTQRILWDGDWKFVHNGFDYDELYNLAADPYEMNNLAQDPAHADRIQAMTRQMWCIAAESEDHSLANTHAPPLRIAAAGPGPVVRQSSVDRQMHSNLMQASALVKRRLTVDAERRV</sequence>
<keyword evidence="5" id="KW-0808">Transferase</keyword>
<dbReference type="Gene3D" id="3.40.720.10">
    <property type="entry name" value="Alkaline Phosphatase, subunit A"/>
    <property type="match status" value="1"/>
</dbReference>
<dbReference type="InterPro" id="IPR024607">
    <property type="entry name" value="Sulfatase_CS"/>
</dbReference>
<organism evidence="5">
    <name type="scientific">Caldilineaceae bacterium SB0664_bin_27</name>
    <dbReference type="NCBI Taxonomy" id="2605260"/>
    <lineage>
        <taxon>Bacteria</taxon>
        <taxon>Bacillati</taxon>
        <taxon>Chloroflexota</taxon>
        <taxon>Caldilineae</taxon>
        <taxon>Caldilineales</taxon>
        <taxon>Caldilineaceae</taxon>
    </lineage>
</organism>
<dbReference type="GO" id="GO:0046872">
    <property type="term" value="F:metal ion binding"/>
    <property type="evidence" value="ECO:0007669"/>
    <property type="project" value="UniProtKB-KW"/>
</dbReference>
<dbReference type="PANTHER" id="PTHR45953">
    <property type="entry name" value="IDURONATE 2-SULFATASE"/>
    <property type="match status" value="1"/>
</dbReference>
<reference evidence="5" key="1">
    <citation type="submission" date="2019-09" db="EMBL/GenBank/DDBJ databases">
        <title>Characterisation of the sponge microbiome using genome-centric metagenomics.</title>
        <authorList>
            <person name="Engelberts J.P."/>
            <person name="Robbins S.J."/>
            <person name="De Goeij J.M."/>
            <person name="Aranda M."/>
            <person name="Bell S.C."/>
            <person name="Webster N.S."/>
        </authorList>
    </citation>
    <scope>NUCLEOTIDE SEQUENCE</scope>
    <source>
        <strain evidence="5">SB0664_bin_27</strain>
    </source>
</reference>
<dbReference type="PROSITE" id="PS00523">
    <property type="entry name" value="SULFATASE_1"/>
    <property type="match status" value="1"/>
</dbReference>
<evidence type="ECO:0000313" key="5">
    <source>
        <dbReference type="EMBL" id="MXY94001.1"/>
    </source>
</evidence>
<comment type="similarity">
    <text evidence="1">Belongs to the sulfatase family.</text>
</comment>
<dbReference type="Pfam" id="PF00884">
    <property type="entry name" value="Sulfatase"/>
    <property type="match status" value="1"/>
</dbReference>
<keyword evidence="2" id="KW-0479">Metal-binding</keyword>
<dbReference type="SUPFAM" id="SSF53649">
    <property type="entry name" value="Alkaline phosphatase-like"/>
    <property type="match status" value="1"/>
</dbReference>
<evidence type="ECO:0000256" key="2">
    <source>
        <dbReference type="ARBA" id="ARBA00022723"/>
    </source>
</evidence>
<gene>
    <name evidence="5" type="ORF">F4Y42_11210</name>
</gene>
<evidence type="ECO:0000256" key="1">
    <source>
        <dbReference type="ARBA" id="ARBA00008779"/>
    </source>
</evidence>
<proteinExistence type="inferred from homology"/>
<protein>
    <submittedName>
        <fullName evidence="5">Sulfatase-like hydrolase/transferase</fullName>
    </submittedName>
</protein>
<evidence type="ECO:0000256" key="3">
    <source>
        <dbReference type="ARBA" id="ARBA00022801"/>
    </source>
</evidence>
<evidence type="ECO:0000259" key="4">
    <source>
        <dbReference type="Pfam" id="PF00884"/>
    </source>
</evidence>
<accession>A0A6B0YUG7</accession>
<comment type="caution">
    <text evidence="5">The sequence shown here is derived from an EMBL/GenBank/DDBJ whole genome shotgun (WGS) entry which is preliminary data.</text>
</comment>
<dbReference type="InterPro" id="IPR000917">
    <property type="entry name" value="Sulfatase_N"/>
</dbReference>
<dbReference type="EMBL" id="VXRG01000094">
    <property type="protein sequence ID" value="MXY94001.1"/>
    <property type="molecule type" value="Genomic_DNA"/>
</dbReference>
<dbReference type="GO" id="GO:0005737">
    <property type="term" value="C:cytoplasm"/>
    <property type="evidence" value="ECO:0007669"/>
    <property type="project" value="TreeGrafter"/>
</dbReference>